<dbReference type="GO" id="GO:0005525">
    <property type="term" value="F:GTP binding"/>
    <property type="evidence" value="ECO:0007669"/>
    <property type="project" value="UniProtKB-KW"/>
</dbReference>
<dbReference type="InterPro" id="IPR001806">
    <property type="entry name" value="Small_GTPase"/>
</dbReference>
<accession>A0A8J5H8Q6</accession>
<organism evidence="5 6">
    <name type="scientific">Zingiber officinale</name>
    <name type="common">Ginger</name>
    <name type="synonym">Amomum zingiber</name>
    <dbReference type="NCBI Taxonomy" id="94328"/>
    <lineage>
        <taxon>Eukaryota</taxon>
        <taxon>Viridiplantae</taxon>
        <taxon>Streptophyta</taxon>
        <taxon>Embryophyta</taxon>
        <taxon>Tracheophyta</taxon>
        <taxon>Spermatophyta</taxon>
        <taxon>Magnoliopsida</taxon>
        <taxon>Liliopsida</taxon>
        <taxon>Zingiberales</taxon>
        <taxon>Zingiberaceae</taxon>
        <taxon>Zingiber</taxon>
    </lineage>
</organism>
<gene>
    <name evidence="5" type="ORF">ZIOFF_021729</name>
</gene>
<dbReference type="Proteomes" id="UP000734854">
    <property type="component" value="Unassembled WGS sequence"/>
</dbReference>
<keyword evidence="3" id="KW-0342">GTP-binding</keyword>
<protein>
    <submittedName>
        <fullName evidence="5">Uncharacterized protein</fullName>
    </submittedName>
</protein>
<comment type="caution">
    <text evidence="5">The sequence shown here is derived from an EMBL/GenBank/DDBJ whole genome shotgun (WGS) entry which is preliminary data.</text>
</comment>
<dbReference type="GO" id="GO:0012505">
    <property type="term" value="C:endomembrane system"/>
    <property type="evidence" value="ECO:0007669"/>
    <property type="project" value="UniProtKB-SubCell"/>
</dbReference>
<dbReference type="AlphaFoldDB" id="A0A8J5H8Q6"/>
<sequence length="107" mass="11696">MNSSSAQEKGYDYTFKIVLIGDSGVGKSSIILNYTSDNKGVDFKTKILTLGDKKVKITIWDTAGQERFRTLTSSFYRGAHGILMEVLLLASGLLTDRAEAEVKVLGC</sequence>
<evidence type="ECO:0000313" key="5">
    <source>
        <dbReference type="EMBL" id="KAG6518325.1"/>
    </source>
</evidence>
<dbReference type="GO" id="GO:0003924">
    <property type="term" value="F:GTPase activity"/>
    <property type="evidence" value="ECO:0007669"/>
    <property type="project" value="InterPro"/>
</dbReference>
<comment type="similarity">
    <text evidence="1">Belongs to the small GTPase superfamily. Rab family.</text>
</comment>
<evidence type="ECO:0000313" key="6">
    <source>
        <dbReference type="Proteomes" id="UP000734854"/>
    </source>
</evidence>
<name>A0A8J5H8Q6_ZINOF</name>
<evidence type="ECO:0000256" key="2">
    <source>
        <dbReference type="ARBA" id="ARBA00022741"/>
    </source>
</evidence>
<keyword evidence="2" id="KW-0547">Nucleotide-binding</keyword>
<comment type="subcellular location">
    <subcellularLocation>
        <location evidence="4">Endomembrane system</location>
        <topology evidence="4">Lipid-anchor</topology>
    </subcellularLocation>
</comment>
<dbReference type="Gene3D" id="3.40.50.300">
    <property type="entry name" value="P-loop containing nucleotide triphosphate hydrolases"/>
    <property type="match status" value="1"/>
</dbReference>
<dbReference type="PROSITE" id="PS51419">
    <property type="entry name" value="RAB"/>
    <property type="match status" value="1"/>
</dbReference>
<dbReference type="SMART" id="SM00175">
    <property type="entry name" value="RAB"/>
    <property type="match status" value="1"/>
</dbReference>
<dbReference type="InterPro" id="IPR050227">
    <property type="entry name" value="Rab"/>
</dbReference>
<dbReference type="PANTHER" id="PTHR47977">
    <property type="entry name" value="RAS-RELATED PROTEIN RAB"/>
    <property type="match status" value="1"/>
</dbReference>
<evidence type="ECO:0000256" key="3">
    <source>
        <dbReference type="ARBA" id="ARBA00023134"/>
    </source>
</evidence>
<evidence type="ECO:0000256" key="4">
    <source>
        <dbReference type="ARBA" id="ARBA00037868"/>
    </source>
</evidence>
<proteinExistence type="inferred from homology"/>
<keyword evidence="6" id="KW-1185">Reference proteome</keyword>
<reference evidence="5 6" key="1">
    <citation type="submission" date="2020-08" db="EMBL/GenBank/DDBJ databases">
        <title>Plant Genome Project.</title>
        <authorList>
            <person name="Zhang R.-G."/>
        </authorList>
    </citation>
    <scope>NUCLEOTIDE SEQUENCE [LARGE SCALE GENOMIC DNA]</scope>
    <source>
        <tissue evidence="5">Rhizome</tissue>
    </source>
</reference>
<dbReference type="EMBL" id="JACMSC010000006">
    <property type="protein sequence ID" value="KAG6518325.1"/>
    <property type="molecule type" value="Genomic_DNA"/>
</dbReference>
<dbReference type="InterPro" id="IPR027417">
    <property type="entry name" value="P-loop_NTPase"/>
</dbReference>
<dbReference type="FunFam" id="3.40.50.300:FF:001447">
    <property type="entry name" value="Ras-related protein Rab-1B"/>
    <property type="match status" value="1"/>
</dbReference>
<dbReference type="Pfam" id="PF00071">
    <property type="entry name" value="Ras"/>
    <property type="match status" value="1"/>
</dbReference>
<dbReference type="SUPFAM" id="SSF52540">
    <property type="entry name" value="P-loop containing nucleoside triphosphate hydrolases"/>
    <property type="match status" value="1"/>
</dbReference>
<evidence type="ECO:0000256" key="1">
    <source>
        <dbReference type="ARBA" id="ARBA00006270"/>
    </source>
</evidence>